<dbReference type="InterPro" id="IPR000847">
    <property type="entry name" value="LysR_HTH_N"/>
</dbReference>
<dbReference type="SUPFAM" id="SSF53850">
    <property type="entry name" value="Periplasmic binding protein-like II"/>
    <property type="match status" value="1"/>
</dbReference>
<dbReference type="PANTHER" id="PTHR30346:SF0">
    <property type="entry name" value="HCA OPERON TRANSCRIPTIONAL ACTIVATOR HCAR"/>
    <property type="match status" value="1"/>
</dbReference>
<reference evidence="8 9" key="1">
    <citation type="submission" date="2019-04" db="EMBL/GenBank/DDBJ databases">
        <authorList>
            <person name="Jiang L."/>
        </authorList>
    </citation>
    <scope>NUCLEOTIDE SEQUENCE [LARGE SCALE GENOMIC DNA]</scope>
    <source>
        <strain evidence="8 9">YIM 131853</strain>
    </source>
</reference>
<dbReference type="GO" id="GO:0003677">
    <property type="term" value="F:DNA binding"/>
    <property type="evidence" value="ECO:0007669"/>
    <property type="project" value="UniProtKB-KW"/>
</dbReference>
<dbReference type="Pfam" id="PF00126">
    <property type="entry name" value="HTH_1"/>
    <property type="match status" value="1"/>
</dbReference>
<protein>
    <submittedName>
        <fullName evidence="8">LysR family transcriptional regulator</fullName>
    </submittedName>
</protein>
<feature type="region of interest" description="Disordered" evidence="5">
    <location>
        <begin position="304"/>
        <end position="348"/>
    </location>
</feature>
<evidence type="ECO:0000313" key="8">
    <source>
        <dbReference type="EMBL" id="THG33517.1"/>
    </source>
</evidence>
<feature type="domain" description="LysR substrate-binding" evidence="7">
    <location>
        <begin position="121"/>
        <end position="311"/>
    </location>
</feature>
<dbReference type="Pfam" id="PF03466">
    <property type="entry name" value="LysR_substrate"/>
    <property type="match status" value="1"/>
</dbReference>
<evidence type="ECO:0000313" key="9">
    <source>
        <dbReference type="Proteomes" id="UP000309133"/>
    </source>
</evidence>
<keyword evidence="9" id="KW-1185">Reference proteome</keyword>
<evidence type="ECO:0000259" key="6">
    <source>
        <dbReference type="Pfam" id="PF00126"/>
    </source>
</evidence>
<keyword evidence="3" id="KW-0238">DNA-binding</keyword>
<feature type="domain" description="HTH lysR-type" evidence="6">
    <location>
        <begin position="23"/>
        <end position="78"/>
    </location>
</feature>
<evidence type="ECO:0000256" key="3">
    <source>
        <dbReference type="ARBA" id="ARBA00023125"/>
    </source>
</evidence>
<keyword evidence="4" id="KW-0804">Transcription</keyword>
<dbReference type="SUPFAM" id="SSF46785">
    <property type="entry name" value="Winged helix' DNA-binding domain"/>
    <property type="match status" value="1"/>
</dbReference>
<dbReference type="InterPro" id="IPR005119">
    <property type="entry name" value="LysR_subst-bd"/>
</dbReference>
<dbReference type="InterPro" id="IPR036390">
    <property type="entry name" value="WH_DNA-bd_sf"/>
</dbReference>
<dbReference type="InterPro" id="IPR036388">
    <property type="entry name" value="WH-like_DNA-bd_sf"/>
</dbReference>
<dbReference type="AlphaFoldDB" id="A0A4V3WTV8"/>
<gene>
    <name evidence="8" type="ORF">E6C64_04050</name>
</gene>
<dbReference type="Proteomes" id="UP000309133">
    <property type="component" value="Unassembled WGS sequence"/>
</dbReference>
<dbReference type="PANTHER" id="PTHR30346">
    <property type="entry name" value="TRANSCRIPTIONAL DUAL REGULATOR HCAR-RELATED"/>
    <property type="match status" value="1"/>
</dbReference>
<evidence type="ECO:0000256" key="1">
    <source>
        <dbReference type="ARBA" id="ARBA00009437"/>
    </source>
</evidence>
<proteinExistence type="inferred from homology"/>
<dbReference type="Gene3D" id="1.10.10.10">
    <property type="entry name" value="Winged helix-like DNA-binding domain superfamily/Winged helix DNA-binding domain"/>
    <property type="match status" value="1"/>
</dbReference>
<dbReference type="GO" id="GO:0032993">
    <property type="term" value="C:protein-DNA complex"/>
    <property type="evidence" value="ECO:0007669"/>
    <property type="project" value="TreeGrafter"/>
</dbReference>
<accession>A0A4V3WTV8</accession>
<name>A0A4V3WTV8_9MICO</name>
<sequence length="348" mass="36958">MSEAAGIDADDDPRDDPRADPQTLRWFIAVTESPSFSKAAAELGIARQKLSAAMLALESGPALFDREVGGTALTEAGRALLGAARIRVAEAEAQAAASAAEAVEHAQALETAPFPITLVAGVTVSKWTTRWDERNPAHPVAVMLVDDAAQAHAVRDGTAACAFVRLPIVAGGTRDSEVRLHSIPLYSEDSVVIAAKGHLIEAADVLELTDLVDERLLSPPQSLPGWSEIAKNPGTPEQRDQLLGLTPAQLIEVVATGAGIAVLPASIVRTFGRKDVIARPLTGAPQSTVAIAWRADDDSRETEQFVGIVRGRTERSSRAEPTPPTERKKAPAVRQRSASSHAARRKRR</sequence>
<dbReference type="GO" id="GO:0003700">
    <property type="term" value="F:DNA-binding transcription factor activity"/>
    <property type="evidence" value="ECO:0007669"/>
    <property type="project" value="InterPro"/>
</dbReference>
<comment type="caution">
    <text evidence="8">The sequence shown here is derived from an EMBL/GenBank/DDBJ whole genome shotgun (WGS) entry which is preliminary data.</text>
</comment>
<evidence type="ECO:0000259" key="7">
    <source>
        <dbReference type="Pfam" id="PF03466"/>
    </source>
</evidence>
<evidence type="ECO:0000256" key="4">
    <source>
        <dbReference type="ARBA" id="ARBA00023163"/>
    </source>
</evidence>
<keyword evidence="2" id="KW-0805">Transcription regulation</keyword>
<organism evidence="8 9">
    <name type="scientific">Naasia lichenicola</name>
    <dbReference type="NCBI Taxonomy" id="2565933"/>
    <lineage>
        <taxon>Bacteria</taxon>
        <taxon>Bacillati</taxon>
        <taxon>Actinomycetota</taxon>
        <taxon>Actinomycetes</taxon>
        <taxon>Micrococcales</taxon>
        <taxon>Microbacteriaceae</taxon>
        <taxon>Naasia</taxon>
    </lineage>
</organism>
<evidence type="ECO:0000256" key="5">
    <source>
        <dbReference type="SAM" id="MobiDB-lite"/>
    </source>
</evidence>
<comment type="similarity">
    <text evidence="1">Belongs to the LysR transcriptional regulatory family.</text>
</comment>
<evidence type="ECO:0000256" key="2">
    <source>
        <dbReference type="ARBA" id="ARBA00023015"/>
    </source>
</evidence>
<dbReference type="EMBL" id="SSSM01000001">
    <property type="protein sequence ID" value="THG33517.1"/>
    <property type="molecule type" value="Genomic_DNA"/>
</dbReference>
<feature type="region of interest" description="Disordered" evidence="5">
    <location>
        <begin position="1"/>
        <end position="20"/>
    </location>
</feature>
<dbReference type="Gene3D" id="3.40.190.10">
    <property type="entry name" value="Periplasmic binding protein-like II"/>
    <property type="match status" value="2"/>
</dbReference>